<accession>A0A2M8KP53</accession>
<dbReference type="Gene3D" id="3.40.50.300">
    <property type="entry name" value="P-loop containing nucleotide triphosphate hydrolases"/>
    <property type="match status" value="1"/>
</dbReference>
<dbReference type="SUPFAM" id="SSF52540">
    <property type="entry name" value="P-loop containing nucleoside triphosphate hydrolases"/>
    <property type="match status" value="1"/>
</dbReference>
<feature type="domain" description="AAA+ ATPase" evidence="1">
    <location>
        <begin position="16"/>
        <end position="138"/>
    </location>
</feature>
<dbReference type="EMBL" id="PFEC01000059">
    <property type="protein sequence ID" value="PJE61679.1"/>
    <property type="molecule type" value="Genomic_DNA"/>
</dbReference>
<dbReference type="PANTHER" id="PTHR43566">
    <property type="entry name" value="CONSERVED PROTEIN"/>
    <property type="match status" value="1"/>
</dbReference>
<dbReference type="InterPro" id="IPR025420">
    <property type="entry name" value="DUF4143"/>
</dbReference>
<reference evidence="3" key="1">
    <citation type="submission" date="2017-09" db="EMBL/GenBank/DDBJ databases">
        <title>Depth-based differentiation of microbial function through sediment-hosted aquifers and enrichment of novel symbionts in the deep terrestrial subsurface.</title>
        <authorList>
            <person name="Probst A.J."/>
            <person name="Ladd B."/>
            <person name="Jarett J.K."/>
            <person name="Geller-Mcgrath D.E."/>
            <person name="Sieber C.M.K."/>
            <person name="Emerson J.B."/>
            <person name="Anantharaman K."/>
            <person name="Thomas B.C."/>
            <person name="Malmstrom R."/>
            <person name="Stieglmeier M."/>
            <person name="Klingl A."/>
            <person name="Woyke T."/>
            <person name="Ryan C.M."/>
            <person name="Banfield J.F."/>
        </authorList>
    </citation>
    <scope>NUCLEOTIDE SEQUENCE [LARGE SCALE GENOMIC DNA]</scope>
</reference>
<protein>
    <recommendedName>
        <fullName evidence="1">AAA+ ATPase domain-containing protein</fullName>
    </recommendedName>
</protein>
<sequence length="375" mass="43745">MIHRFIENQVLQALKPRFVVCLFGARRVGKTYLLEKIKTDLKKKKILVVEGQDLSVQEKLSSQRIEILKNFVGNNDFLFIDEAQSIPNIGVNLKLIADAIPVSVLVTGSSAFDLKNKIGEPLVGRSLFLNLFPISQLELSSKENFLQTSERLEERLIFGGYPDVITADSKISKIAVLENLRDSYLLKDILMLDNLKDSIFVFNLLRQIAFQIGHDISHTELAQNLNSNPRTIQRYLELLEKTFILFSLRGFSRNLRKEYTKTPRYYFWDNGVRNVLISNFNELNVRDDVGQLWENYCVVERIKKNKYKLNSANYFFWRTYDQKEIDLIEERNGKLYGYEMKFGKPNVKKPVEFLETYSGSQFQIINKENYLDFIT</sequence>
<proteinExistence type="predicted"/>
<dbReference type="Pfam" id="PF13635">
    <property type="entry name" value="DUF4143"/>
    <property type="match status" value="1"/>
</dbReference>
<evidence type="ECO:0000313" key="2">
    <source>
        <dbReference type="EMBL" id="PJE61679.1"/>
    </source>
</evidence>
<dbReference type="Pfam" id="PF13173">
    <property type="entry name" value="AAA_14"/>
    <property type="match status" value="1"/>
</dbReference>
<comment type="caution">
    <text evidence="2">The sequence shown here is derived from an EMBL/GenBank/DDBJ whole genome shotgun (WGS) entry which is preliminary data.</text>
</comment>
<dbReference type="Proteomes" id="UP000230222">
    <property type="component" value="Unassembled WGS sequence"/>
</dbReference>
<gene>
    <name evidence="2" type="ORF">COU87_03295</name>
</gene>
<dbReference type="PANTHER" id="PTHR43566:SF1">
    <property type="entry name" value="AAA+ ATPASE DOMAIN-CONTAINING PROTEIN"/>
    <property type="match status" value="1"/>
</dbReference>
<evidence type="ECO:0000313" key="3">
    <source>
        <dbReference type="Proteomes" id="UP000230222"/>
    </source>
</evidence>
<dbReference type="AlphaFoldDB" id="A0A2M8KP53"/>
<organism evidence="2 3">
    <name type="scientific">Candidatus Roizmanbacteria bacterium CG10_big_fil_rev_8_21_14_0_10_39_12</name>
    <dbReference type="NCBI Taxonomy" id="1974852"/>
    <lineage>
        <taxon>Bacteria</taxon>
        <taxon>Candidatus Roizmaniibacteriota</taxon>
    </lineage>
</organism>
<dbReference type="SMART" id="SM00382">
    <property type="entry name" value="AAA"/>
    <property type="match status" value="1"/>
</dbReference>
<evidence type="ECO:0000259" key="1">
    <source>
        <dbReference type="SMART" id="SM00382"/>
    </source>
</evidence>
<dbReference type="InterPro" id="IPR003593">
    <property type="entry name" value="AAA+_ATPase"/>
</dbReference>
<dbReference type="InterPro" id="IPR027417">
    <property type="entry name" value="P-loop_NTPase"/>
</dbReference>
<dbReference type="InterPro" id="IPR041682">
    <property type="entry name" value="AAA_14"/>
</dbReference>
<name>A0A2M8KP53_9BACT</name>